<evidence type="ECO:0000313" key="2">
    <source>
        <dbReference type="Proteomes" id="UP000439522"/>
    </source>
</evidence>
<name>A0A6I4TF38_9SPHN</name>
<dbReference type="PROSITE" id="PS51257">
    <property type="entry name" value="PROKAR_LIPOPROTEIN"/>
    <property type="match status" value="1"/>
</dbReference>
<protein>
    <recommendedName>
        <fullName evidence="3">Lipoprotein</fullName>
    </recommendedName>
</protein>
<evidence type="ECO:0008006" key="3">
    <source>
        <dbReference type="Google" id="ProtNLM"/>
    </source>
</evidence>
<proteinExistence type="predicted"/>
<evidence type="ECO:0000313" key="1">
    <source>
        <dbReference type="EMBL" id="MXO75048.1"/>
    </source>
</evidence>
<keyword evidence="2" id="KW-1185">Reference proteome</keyword>
<accession>A0A6I4TF38</accession>
<dbReference type="Proteomes" id="UP000439522">
    <property type="component" value="Unassembled WGS sequence"/>
</dbReference>
<dbReference type="EMBL" id="WTZA01000001">
    <property type="protein sequence ID" value="MXO75048.1"/>
    <property type="molecule type" value="Genomic_DNA"/>
</dbReference>
<dbReference type="OrthoDB" id="7605440at2"/>
<sequence>MTTPRLAIFLSILTAGCVAGHPVRDASSLPGPLPFAAVRAAPRAGENPILLLAGVSGRVRIDGQCVTIAQASGGLPVLPLFYDGTTVGRDAEGYFLRDGQTGAVFRDGDSFHGGGGTMPITVLDHRGNTRRGVPPECRARADRENVLSINPGMSHLPG</sequence>
<organism evidence="1 2">
    <name type="scientific">Tsuneonella aeria</name>
    <dbReference type="NCBI Taxonomy" id="1837929"/>
    <lineage>
        <taxon>Bacteria</taxon>
        <taxon>Pseudomonadati</taxon>
        <taxon>Pseudomonadota</taxon>
        <taxon>Alphaproteobacteria</taxon>
        <taxon>Sphingomonadales</taxon>
        <taxon>Erythrobacteraceae</taxon>
        <taxon>Tsuneonella</taxon>
    </lineage>
</organism>
<gene>
    <name evidence="1" type="ORF">GRI40_07450</name>
</gene>
<comment type="caution">
    <text evidence="1">The sequence shown here is derived from an EMBL/GenBank/DDBJ whole genome shotgun (WGS) entry which is preliminary data.</text>
</comment>
<reference evidence="1 2" key="1">
    <citation type="submission" date="2019-12" db="EMBL/GenBank/DDBJ databases">
        <title>Genomic-based taxomic classification of the family Erythrobacteraceae.</title>
        <authorList>
            <person name="Xu L."/>
        </authorList>
    </citation>
    <scope>NUCLEOTIDE SEQUENCE [LARGE SCALE GENOMIC DNA]</scope>
    <source>
        <strain evidence="1 2">100921-2</strain>
    </source>
</reference>
<dbReference type="RefSeq" id="WP_160610739.1">
    <property type="nucleotide sequence ID" value="NZ_WTZA01000001.1"/>
</dbReference>
<dbReference type="AlphaFoldDB" id="A0A6I4TF38"/>